<evidence type="ECO:0000256" key="6">
    <source>
        <dbReference type="ARBA" id="ARBA00023014"/>
    </source>
</evidence>
<dbReference type="Pfam" id="PF03460">
    <property type="entry name" value="NIR_SIR_ferr"/>
    <property type="match status" value="1"/>
</dbReference>
<dbReference type="InterPro" id="IPR005117">
    <property type="entry name" value="NiRdtase/SiRdtase_haem-b_fer"/>
</dbReference>
<keyword evidence="4 8" id="KW-0560">Oxidoreductase</keyword>
<dbReference type="OrthoDB" id="15347at2157"/>
<dbReference type="GO" id="GO:0020037">
    <property type="term" value="F:heme binding"/>
    <property type="evidence" value="ECO:0007669"/>
    <property type="project" value="InterPro"/>
</dbReference>
<dbReference type="PROSITE" id="PS00365">
    <property type="entry name" value="NIR_SIR"/>
    <property type="match status" value="1"/>
</dbReference>
<dbReference type="PANTHER" id="PTHR31332:SF0">
    <property type="entry name" value="7-HYDROXYMETHYL CHLOROPHYLL A REDUCTASE, CHLOROPLASTIC"/>
    <property type="match status" value="1"/>
</dbReference>
<dbReference type="PROSITE" id="PS51379">
    <property type="entry name" value="4FE4S_FER_2"/>
    <property type="match status" value="3"/>
</dbReference>
<dbReference type="GO" id="GO:0051539">
    <property type="term" value="F:4 iron, 4 sulfur cluster binding"/>
    <property type="evidence" value="ECO:0007669"/>
    <property type="project" value="UniProtKB-KW"/>
</dbReference>
<dbReference type="PANTHER" id="PTHR31332">
    <property type="entry name" value="7-HYDROXYMETHYL CHLOROPHYLL A REDUCTASE, CHLOROPLASTIC"/>
    <property type="match status" value="1"/>
</dbReference>
<dbReference type="InterPro" id="IPR045854">
    <property type="entry name" value="NO2/SO3_Rdtase_4Fe4S_sf"/>
</dbReference>
<dbReference type="GO" id="GO:0052592">
    <property type="term" value="F:oxidoreductase activity, acting on CH or CH2 groups, with an iron-sulfur protein as acceptor"/>
    <property type="evidence" value="ECO:0007669"/>
    <property type="project" value="TreeGrafter"/>
</dbReference>
<dbReference type="InterPro" id="IPR006066">
    <property type="entry name" value="NO2/SO3_Rdtase_FeS/sirohaem_BS"/>
</dbReference>
<evidence type="ECO:0000256" key="4">
    <source>
        <dbReference type="ARBA" id="ARBA00023002"/>
    </source>
</evidence>
<dbReference type="GO" id="GO:0046872">
    <property type="term" value="F:metal ion binding"/>
    <property type="evidence" value="ECO:0007669"/>
    <property type="project" value="UniProtKB-KW"/>
</dbReference>
<dbReference type="InterPro" id="IPR006067">
    <property type="entry name" value="NO2/SO3_Rdtase_4Fe4S_dom"/>
</dbReference>
<protein>
    <submittedName>
        <fullName evidence="8">Anaerobic sulfite reductase subunit C</fullName>
        <ecNumber evidence="8">1.8.1.-</ecNumber>
    </submittedName>
</protein>
<reference evidence="8 9" key="1">
    <citation type="submission" date="2017-03" db="EMBL/GenBank/DDBJ databases">
        <title>Genome sequence of Methanobrevibacter wosei.</title>
        <authorList>
            <person name="Poehlein A."/>
            <person name="Seedorf H."/>
            <person name="Daniel R."/>
        </authorList>
    </citation>
    <scope>NUCLEOTIDE SEQUENCE [LARGE SCALE GENOMIC DNA]</scope>
    <source>
        <strain evidence="8 9">DSM 11979</strain>
    </source>
</reference>
<dbReference type="EC" id="1.8.1.-" evidence="8"/>
<sequence length="684" mass="76501">MLENIFNLFDKDYDSKSRKEISKEIKDTILVEAKKLASERGSELSDAIIDEVSRRMIATGGYLQKFTSPVDCKWKLDSIVDNEFCAKCGSCEIVCPNDLIEFDEKPHLIGQCKRDGHGMCYEVCPRVTSGGHQISIREQFFEEYYYGKGSIKGQDGGVVTSFLSYLIENGKIDGAIVVGDNDWKPVSFVIKDKEALKDTSKSKYAISQLSALKTAGDMGLEKVAVVGLPCQIEGLRKVQYHPYLAKHGAELGYDGKAVNLPEIEYLIGLFCTEKFNFETIEKILGENEILIQDVVKFDVTNGKFIIETADKTVKTPVKDIEMASGCKFCRNFDADFADISVGSVGSDDGYSTVIIRTEKGNEIKKAIDLKEGVDLEAIDKLRNFKLNRFKKVINERYENNEFISYYWNDRSGGMGLRADGNYFIRVRAKPSGFYDVEDAEVINELVREYNGKLKLTNRGGYEIHDIKPIDVEEIISKLEANNLTTGSEGPLVRATLACPGAHNCALGLIETTPLCYELEEKFTEFPSNYKFKIAINGCPNKCSRPQLHDFGINGVKFPTTNPDKCNGCGRCLDVCKVEAIDIRGEMSYTNYTHCIGCGKCFNACPHDAKEVKFEGYDLFVGGKSGREVVEGIKLCADSADEIAELIEKVITVYNRLAIKPQKERLASTMKRVGQARFMEEVYKL</sequence>
<evidence type="ECO:0000256" key="3">
    <source>
        <dbReference type="ARBA" id="ARBA00022723"/>
    </source>
</evidence>
<dbReference type="Pfam" id="PF04422">
    <property type="entry name" value="FrhB_FdhB_N"/>
    <property type="match status" value="1"/>
</dbReference>
<keyword evidence="1" id="KW-0004">4Fe-4S</keyword>
<dbReference type="Gene3D" id="3.10.450.750">
    <property type="match status" value="1"/>
</dbReference>
<evidence type="ECO:0000256" key="2">
    <source>
        <dbReference type="ARBA" id="ARBA00022617"/>
    </source>
</evidence>
<evidence type="ECO:0000259" key="7">
    <source>
        <dbReference type="PROSITE" id="PS51379"/>
    </source>
</evidence>
<dbReference type="AlphaFoldDB" id="A0A2U1S6P2"/>
<dbReference type="PRINTS" id="PR00397">
    <property type="entry name" value="SIROHAEM"/>
</dbReference>
<proteinExistence type="predicted"/>
<evidence type="ECO:0000256" key="5">
    <source>
        <dbReference type="ARBA" id="ARBA00023004"/>
    </source>
</evidence>
<organism evidence="8 9">
    <name type="scientific">Methanobrevibacter woesei</name>
    <dbReference type="NCBI Taxonomy" id="190976"/>
    <lineage>
        <taxon>Archaea</taxon>
        <taxon>Methanobacteriati</taxon>
        <taxon>Methanobacteriota</taxon>
        <taxon>Methanomada group</taxon>
        <taxon>Methanobacteria</taxon>
        <taxon>Methanobacteriales</taxon>
        <taxon>Methanobacteriaceae</taxon>
        <taxon>Methanobrevibacter</taxon>
    </lineage>
</organism>
<dbReference type="RefSeq" id="WP_116669354.1">
    <property type="nucleotide sequence ID" value="NZ_MZGU01000004.1"/>
</dbReference>
<feature type="domain" description="4Fe-4S ferredoxin-type" evidence="7">
    <location>
        <begin position="556"/>
        <end position="585"/>
    </location>
</feature>
<keyword evidence="2" id="KW-0349">Heme</keyword>
<dbReference type="InterPro" id="IPR007525">
    <property type="entry name" value="FrhB_FdhB_C"/>
</dbReference>
<evidence type="ECO:0000313" key="8">
    <source>
        <dbReference type="EMBL" id="PWB85701.1"/>
    </source>
</evidence>
<dbReference type="Proteomes" id="UP000245577">
    <property type="component" value="Unassembled WGS sequence"/>
</dbReference>
<keyword evidence="6" id="KW-0411">Iron-sulfur</keyword>
<dbReference type="Pfam" id="PF00037">
    <property type="entry name" value="Fer4"/>
    <property type="match status" value="2"/>
</dbReference>
<evidence type="ECO:0000256" key="1">
    <source>
        <dbReference type="ARBA" id="ARBA00022485"/>
    </source>
</evidence>
<dbReference type="PROSITE" id="PS00198">
    <property type="entry name" value="4FE4S_FER_1"/>
    <property type="match status" value="2"/>
</dbReference>
<name>A0A2U1S6P2_9EURY</name>
<dbReference type="EMBL" id="MZGU01000004">
    <property type="protein sequence ID" value="PWB85701.1"/>
    <property type="molecule type" value="Genomic_DNA"/>
</dbReference>
<keyword evidence="5" id="KW-0408">Iron</keyword>
<dbReference type="Pfam" id="PF01077">
    <property type="entry name" value="NIR_SIR"/>
    <property type="match status" value="1"/>
</dbReference>
<dbReference type="SUPFAM" id="SSF54862">
    <property type="entry name" value="4Fe-4S ferredoxins"/>
    <property type="match status" value="2"/>
</dbReference>
<gene>
    <name evidence="8" type="primary">asrC</name>
    <name evidence="8" type="ORF">MBBWO_05370</name>
</gene>
<feature type="domain" description="4Fe-4S ferredoxin-type" evidence="7">
    <location>
        <begin position="590"/>
        <end position="614"/>
    </location>
</feature>
<dbReference type="Gene3D" id="3.30.413.10">
    <property type="entry name" value="Sulfite Reductase Hemoprotein, domain 1"/>
    <property type="match status" value="1"/>
</dbReference>
<keyword evidence="9" id="KW-1185">Reference proteome</keyword>
<comment type="caution">
    <text evidence="8">The sequence shown here is derived from an EMBL/GenBank/DDBJ whole genome shotgun (WGS) entry which is preliminary data.</text>
</comment>
<dbReference type="Pfam" id="PF04432">
    <property type="entry name" value="FrhB_FdhB_C"/>
    <property type="match status" value="1"/>
</dbReference>
<dbReference type="InterPro" id="IPR036136">
    <property type="entry name" value="Nit/Sulf_reduc_fer-like_dom_sf"/>
</dbReference>
<dbReference type="InterPro" id="IPR045220">
    <property type="entry name" value="FRHB/FDHB/HCAR-like"/>
</dbReference>
<keyword evidence="3" id="KW-0479">Metal-binding</keyword>
<feature type="domain" description="4Fe-4S ferredoxin-type" evidence="7">
    <location>
        <begin position="76"/>
        <end position="105"/>
    </location>
</feature>
<dbReference type="SUPFAM" id="SSF55124">
    <property type="entry name" value="Nitrite/Sulfite reductase N-terminal domain-like"/>
    <property type="match status" value="1"/>
</dbReference>
<dbReference type="InterPro" id="IPR017896">
    <property type="entry name" value="4Fe4S_Fe-S-bd"/>
</dbReference>
<dbReference type="InterPro" id="IPR017900">
    <property type="entry name" value="4Fe4S_Fe_S_CS"/>
</dbReference>
<evidence type="ECO:0000313" key="9">
    <source>
        <dbReference type="Proteomes" id="UP000245577"/>
    </source>
</evidence>
<accession>A0A2U1S6P2</accession>
<dbReference type="Gene3D" id="3.30.70.20">
    <property type="match status" value="2"/>
</dbReference>
<dbReference type="SUPFAM" id="SSF56014">
    <property type="entry name" value="Nitrite and sulphite reductase 4Fe-4S domain-like"/>
    <property type="match status" value="1"/>
</dbReference>
<dbReference type="InterPro" id="IPR007516">
    <property type="entry name" value="Co_F420_Hydgase/DH_bsu_N"/>
</dbReference>
<dbReference type="Pfam" id="PF12800">
    <property type="entry name" value="Fer4_4"/>
    <property type="match status" value="1"/>
</dbReference>